<evidence type="ECO:0000256" key="4">
    <source>
        <dbReference type="ARBA" id="ARBA00022679"/>
    </source>
</evidence>
<keyword evidence="3 11" id="KW-0328">Glycosyltransferase</keyword>
<keyword evidence="7 9" id="KW-0472">Membrane</keyword>
<comment type="subcellular location">
    <subcellularLocation>
        <location evidence="1">Cell membrane</location>
        <topology evidence="1">Multi-pass membrane protein</topology>
    </subcellularLocation>
</comment>
<feature type="transmembrane region" description="Helical" evidence="9">
    <location>
        <begin position="163"/>
        <end position="181"/>
    </location>
</feature>
<feature type="domain" description="Glycosyltransferase RgtA/B/C/D-like" evidence="10">
    <location>
        <begin position="96"/>
        <end position="243"/>
    </location>
</feature>
<evidence type="ECO:0000313" key="12">
    <source>
        <dbReference type="Proteomes" id="UP001596139"/>
    </source>
</evidence>
<keyword evidence="4 11" id="KW-0808">Transferase</keyword>
<feature type="transmembrane region" description="Helical" evidence="9">
    <location>
        <begin position="302"/>
        <end position="321"/>
    </location>
</feature>
<proteinExistence type="predicted"/>
<feature type="transmembrane region" description="Helical" evidence="9">
    <location>
        <begin position="227"/>
        <end position="247"/>
    </location>
</feature>
<evidence type="ECO:0000256" key="6">
    <source>
        <dbReference type="ARBA" id="ARBA00022989"/>
    </source>
</evidence>
<evidence type="ECO:0000256" key="1">
    <source>
        <dbReference type="ARBA" id="ARBA00004651"/>
    </source>
</evidence>
<evidence type="ECO:0000259" key="10">
    <source>
        <dbReference type="Pfam" id="PF13231"/>
    </source>
</evidence>
<dbReference type="RefSeq" id="WP_051862542.1">
    <property type="nucleotide sequence ID" value="NZ_JBHSPX010000002.1"/>
</dbReference>
<dbReference type="Pfam" id="PF13231">
    <property type="entry name" value="PMT_2"/>
    <property type="match status" value="1"/>
</dbReference>
<dbReference type="InterPro" id="IPR038731">
    <property type="entry name" value="RgtA/B/C-like"/>
</dbReference>
<comment type="caution">
    <text evidence="11">The sequence shown here is derived from an EMBL/GenBank/DDBJ whole genome shotgun (WGS) entry which is preliminary data.</text>
</comment>
<feature type="transmembrane region" description="Helical" evidence="9">
    <location>
        <begin position="368"/>
        <end position="387"/>
    </location>
</feature>
<reference evidence="12" key="1">
    <citation type="journal article" date="2019" name="Int. J. Syst. Evol. Microbiol.">
        <title>The Global Catalogue of Microorganisms (GCM) 10K type strain sequencing project: providing services to taxonomists for standard genome sequencing and annotation.</title>
        <authorList>
            <consortium name="The Broad Institute Genomics Platform"/>
            <consortium name="The Broad Institute Genome Sequencing Center for Infectious Disease"/>
            <person name="Wu L."/>
            <person name="Ma J."/>
        </authorList>
    </citation>
    <scope>NUCLEOTIDE SEQUENCE [LARGE SCALE GENOMIC DNA]</scope>
    <source>
        <strain evidence="12">CGMCC 1.15180</strain>
    </source>
</reference>
<dbReference type="InterPro" id="IPR050297">
    <property type="entry name" value="LipidA_mod_glycosyltrf_83"/>
</dbReference>
<feature type="compositionally biased region" description="Low complexity" evidence="8">
    <location>
        <begin position="18"/>
        <end position="29"/>
    </location>
</feature>
<evidence type="ECO:0000256" key="9">
    <source>
        <dbReference type="SAM" id="Phobius"/>
    </source>
</evidence>
<dbReference type="PANTHER" id="PTHR33908">
    <property type="entry name" value="MANNOSYLTRANSFERASE YKCB-RELATED"/>
    <property type="match status" value="1"/>
</dbReference>
<evidence type="ECO:0000256" key="7">
    <source>
        <dbReference type="ARBA" id="ARBA00023136"/>
    </source>
</evidence>
<gene>
    <name evidence="11" type="ORF">ACFP4F_03305</name>
</gene>
<feature type="transmembrane region" description="Helical" evidence="9">
    <location>
        <begin position="193"/>
        <end position="215"/>
    </location>
</feature>
<feature type="transmembrane region" description="Helical" evidence="9">
    <location>
        <begin position="268"/>
        <end position="290"/>
    </location>
</feature>
<dbReference type="PANTHER" id="PTHR33908:SF3">
    <property type="entry name" value="UNDECAPRENYL PHOSPHATE-ALPHA-4-AMINO-4-DEOXY-L-ARABINOSE ARABINOSYL TRANSFERASE"/>
    <property type="match status" value="1"/>
</dbReference>
<feature type="region of interest" description="Disordered" evidence="8">
    <location>
        <begin position="1"/>
        <end position="29"/>
    </location>
</feature>
<evidence type="ECO:0000256" key="5">
    <source>
        <dbReference type="ARBA" id="ARBA00022692"/>
    </source>
</evidence>
<evidence type="ECO:0000256" key="8">
    <source>
        <dbReference type="SAM" id="MobiDB-lite"/>
    </source>
</evidence>
<dbReference type="EC" id="2.4.-.-" evidence="11"/>
<dbReference type="GO" id="GO:0016757">
    <property type="term" value="F:glycosyltransferase activity"/>
    <property type="evidence" value="ECO:0007669"/>
    <property type="project" value="UniProtKB-KW"/>
</dbReference>
<keyword evidence="2" id="KW-1003">Cell membrane</keyword>
<evidence type="ECO:0000313" key="11">
    <source>
        <dbReference type="EMBL" id="MFC6061574.1"/>
    </source>
</evidence>
<keyword evidence="5 9" id="KW-0812">Transmembrane</keyword>
<accession>A0ABW1MDV8</accession>
<protein>
    <submittedName>
        <fullName evidence="11">Glycosyltransferase family 39 protein</fullName>
        <ecNumber evidence="11">2.4.-.-</ecNumber>
    </submittedName>
</protein>
<name>A0ABW1MDV8_9ACTN</name>
<feature type="transmembrane region" description="Helical" evidence="9">
    <location>
        <begin position="112"/>
        <end position="132"/>
    </location>
</feature>
<keyword evidence="6 9" id="KW-1133">Transmembrane helix</keyword>
<dbReference type="Proteomes" id="UP001596139">
    <property type="component" value="Unassembled WGS sequence"/>
</dbReference>
<feature type="transmembrane region" description="Helical" evidence="9">
    <location>
        <begin position="139"/>
        <end position="157"/>
    </location>
</feature>
<feature type="transmembrane region" description="Helical" evidence="9">
    <location>
        <begin position="333"/>
        <end position="356"/>
    </location>
</feature>
<feature type="transmembrane region" description="Helical" evidence="9">
    <location>
        <begin position="37"/>
        <end position="57"/>
    </location>
</feature>
<sequence length="525" mass="55759">MSGPGVVDPEEERPPSAAPGGRAPLTVRGGTRAGRRATLVAVLVPCAVTLALGLWGLTRGTLWRDEAATAQLAGRSLPQLWHLLGTADAVHGLYYALMHGVRALLGGGESALRLPSVLGATAAAGLVALTGSRLAAPRVGLWAGLLFAAFPTVSHYAQEARSYALVTAGAALSTLLLTSAVRRGRARDWTAYAAVTALTALLHECAVLLLAAHALTLLVSRVPRAVWWRWAAAACAAALALLPLVALSRGQSHQLNWLYPPGLRAAWLLLRSFAGPSVPVVVVVCLLLAVAARRPLPRRGPLGLSAVALPLALLPPALLFVASQWYPVFLDRYLLFSLPGVALAAAAGAERLVVAVTVRRSRRLPPRAVAAAGAAAVAAAFLCQLPAQQRERLRTGRPDDLAAVAAAVARRAAPGDGVFFVPTYARRVRLAYPEQFAGLTDLTLGVPGAESGTLYGREAPLREIRTRLGRTGRVWLVAADGVDRTRWFRHNDREMAKWRLLHALYAQRYWLDGPGGNVALFVRRN</sequence>
<evidence type="ECO:0000256" key="3">
    <source>
        <dbReference type="ARBA" id="ARBA00022676"/>
    </source>
</evidence>
<dbReference type="EMBL" id="JBHSPX010000002">
    <property type="protein sequence ID" value="MFC6061574.1"/>
    <property type="molecule type" value="Genomic_DNA"/>
</dbReference>
<organism evidence="11 12">
    <name type="scientific">Streptomyces ochraceiscleroticus</name>
    <dbReference type="NCBI Taxonomy" id="47761"/>
    <lineage>
        <taxon>Bacteria</taxon>
        <taxon>Bacillati</taxon>
        <taxon>Actinomycetota</taxon>
        <taxon>Actinomycetes</taxon>
        <taxon>Kitasatosporales</taxon>
        <taxon>Streptomycetaceae</taxon>
        <taxon>Streptomyces</taxon>
    </lineage>
</organism>
<evidence type="ECO:0000256" key="2">
    <source>
        <dbReference type="ARBA" id="ARBA00022475"/>
    </source>
</evidence>
<keyword evidence="12" id="KW-1185">Reference proteome</keyword>